<dbReference type="EMBL" id="JANFQO010000014">
    <property type="protein sequence ID" value="MCQ4166047.1"/>
    <property type="molecule type" value="Genomic_DNA"/>
</dbReference>
<evidence type="ECO:0000313" key="1">
    <source>
        <dbReference type="EMBL" id="MCQ4166047.1"/>
    </source>
</evidence>
<keyword evidence="2" id="KW-1185">Reference proteome</keyword>
<accession>A0ABT1QUT3</accession>
<evidence type="ECO:0000313" key="2">
    <source>
        <dbReference type="Proteomes" id="UP001165498"/>
    </source>
</evidence>
<protein>
    <submittedName>
        <fullName evidence="1">Uncharacterized protein</fullName>
    </submittedName>
</protein>
<reference evidence="1" key="1">
    <citation type="submission" date="2022-07" db="EMBL/GenBank/DDBJ databases">
        <title>Tahibacter sp., a new gammaproteobacterium isolated from the silt sample collected at pig farm.</title>
        <authorList>
            <person name="Chen H."/>
        </authorList>
    </citation>
    <scope>NUCLEOTIDE SEQUENCE</scope>
    <source>
        <strain evidence="1">P2K</strain>
    </source>
</reference>
<name>A0ABT1QUT3_9GAMM</name>
<proteinExistence type="predicted"/>
<dbReference type="RefSeq" id="WP_255915238.1">
    <property type="nucleotide sequence ID" value="NZ_JANFQO010000014.1"/>
</dbReference>
<organism evidence="1 2">
    <name type="scientific">Tahibacter harae</name>
    <dbReference type="NCBI Taxonomy" id="2963937"/>
    <lineage>
        <taxon>Bacteria</taxon>
        <taxon>Pseudomonadati</taxon>
        <taxon>Pseudomonadota</taxon>
        <taxon>Gammaproteobacteria</taxon>
        <taxon>Lysobacterales</taxon>
        <taxon>Rhodanobacteraceae</taxon>
        <taxon>Tahibacter</taxon>
    </lineage>
</organism>
<gene>
    <name evidence="1" type="ORF">NM961_15100</name>
</gene>
<sequence length="163" mass="18244">MPHDQIAKPAAGRYFPFSAGELARQAAGFSTHAYSPAPPRIDLQLKNCTVECRHGHQLCTFLRRSYLAAFSLPETVPAGLARQAVEAALQHFATIDSGPYPALRQQQRVAYRAFLGPVGKLCVTEHRFNAQDIPWLSTDRVVMLSARQRECRDQRVLLQLQLC</sequence>
<dbReference type="Proteomes" id="UP001165498">
    <property type="component" value="Unassembled WGS sequence"/>
</dbReference>
<comment type="caution">
    <text evidence="1">The sequence shown here is derived from an EMBL/GenBank/DDBJ whole genome shotgun (WGS) entry which is preliminary data.</text>
</comment>